<evidence type="ECO:0000313" key="1">
    <source>
        <dbReference type="EMBL" id="GCL34896.1"/>
    </source>
</evidence>
<evidence type="ECO:0000313" key="2">
    <source>
        <dbReference type="Proteomes" id="UP000299794"/>
    </source>
</evidence>
<dbReference type="RefSeq" id="WP_141293045.1">
    <property type="nucleotide sequence ID" value="NZ_BJCD01000026.1"/>
</dbReference>
<proteinExistence type="predicted"/>
<name>A0A479ZTD9_PLAAG</name>
<dbReference type="Proteomes" id="UP000299794">
    <property type="component" value="Unassembled WGS sequence"/>
</dbReference>
<dbReference type="AlphaFoldDB" id="A0A479ZTD9"/>
<protein>
    <submittedName>
        <fullName evidence="1">Uncharacterized protein</fullName>
    </submittedName>
</protein>
<organism evidence="1 2">
    <name type="scientific">Planktothrix agardhii CCAP 1459/11A</name>
    <dbReference type="NCBI Taxonomy" id="282420"/>
    <lineage>
        <taxon>Bacteria</taxon>
        <taxon>Bacillati</taxon>
        <taxon>Cyanobacteriota</taxon>
        <taxon>Cyanophyceae</taxon>
        <taxon>Oscillatoriophycideae</taxon>
        <taxon>Oscillatoriales</taxon>
        <taxon>Microcoleaceae</taxon>
        <taxon>Planktothrix</taxon>
    </lineage>
</organism>
<sequence>MNKQPRIPDPETSKRLLANLRRSRMEVQEVNLELGEINAMLAEQLREQRLKRVRRSLNNSTAEL</sequence>
<dbReference type="EMBL" id="BJCD01000026">
    <property type="protein sequence ID" value="GCL34896.1"/>
    <property type="molecule type" value="Genomic_DNA"/>
</dbReference>
<gene>
    <name evidence="1" type="ORF">PA905_18750</name>
</gene>
<reference evidence="2" key="1">
    <citation type="submission" date="2019-02" db="EMBL/GenBank/DDBJ databases">
        <title>Draft genome sequence of Planktothrix agardhii NIES-905.</title>
        <authorList>
            <person name="Yamaguchi H."/>
            <person name="Suzuki S."/>
            <person name="Kawachi M."/>
        </authorList>
    </citation>
    <scope>NUCLEOTIDE SEQUENCE [LARGE SCALE GENOMIC DNA]</scope>
    <source>
        <strain evidence="2">CCAP 1459/11A</strain>
    </source>
</reference>
<accession>A0A479ZTD9</accession>
<comment type="caution">
    <text evidence="1">The sequence shown here is derived from an EMBL/GenBank/DDBJ whole genome shotgun (WGS) entry which is preliminary data.</text>
</comment>